<feature type="domain" description="Protein kinase" evidence="2">
    <location>
        <begin position="1"/>
        <end position="193"/>
    </location>
</feature>
<evidence type="ECO:0000259" key="2">
    <source>
        <dbReference type="PROSITE" id="PS50011"/>
    </source>
</evidence>
<dbReference type="AlphaFoldDB" id="A0ABD6EDW3"/>
<dbReference type="SMART" id="SM00220">
    <property type="entry name" value="S_TKc"/>
    <property type="match status" value="1"/>
</dbReference>
<protein>
    <recommendedName>
        <fullName evidence="1">non-specific serine/threonine protein kinase</fullName>
        <ecNumber evidence="1">2.7.11.1</ecNumber>
    </recommendedName>
</protein>
<dbReference type="EMBL" id="JBGFUD010000965">
    <property type="protein sequence ID" value="MFH4975544.1"/>
    <property type="molecule type" value="Genomic_DNA"/>
</dbReference>
<dbReference type="PROSITE" id="PS00108">
    <property type="entry name" value="PROTEIN_KINASE_ST"/>
    <property type="match status" value="1"/>
</dbReference>
<dbReference type="PANTHER" id="PTHR11909">
    <property type="entry name" value="CASEIN KINASE-RELATED"/>
    <property type="match status" value="1"/>
</dbReference>
<name>A0ABD6EDW3_9BILA</name>
<gene>
    <name evidence="3" type="ORF">AB6A40_002253</name>
</gene>
<dbReference type="Gene3D" id="1.10.510.10">
    <property type="entry name" value="Transferase(Phosphotransferase) domain 1"/>
    <property type="match status" value="1"/>
</dbReference>
<evidence type="ECO:0000256" key="1">
    <source>
        <dbReference type="ARBA" id="ARBA00012513"/>
    </source>
</evidence>
<dbReference type="InterPro" id="IPR050235">
    <property type="entry name" value="CK1_Ser-Thr_kinase"/>
</dbReference>
<comment type="caution">
    <text evidence="3">The sequence shown here is derived from an EMBL/GenBank/DDBJ whole genome shotgun (WGS) entry which is preliminary data.</text>
</comment>
<dbReference type="InterPro" id="IPR011009">
    <property type="entry name" value="Kinase-like_dom_sf"/>
</dbReference>
<dbReference type="Pfam" id="PF00069">
    <property type="entry name" value="Pkinase"/>
    <property type="match status" value="1"/>
</dbReference>
<proteinExistence type="predicted"/>
<dbReference type="PROSITE" id="PS50011">
    <property type="entry name" value="PROTEIN_KINASE_DOM"/>
    <property type="match status" value="1"/>
</dbReference>
<dbReference type="EC" id="2.7.11.1" evidence="1"/>
<accession>A0ABD6EDW3</accession>
<dbReference type="InterPro" id="IPR000719">
    <property type="entry name" value="Prot_kinase_dom"/>
</dbReference>
<reference evidence="3 4" key="1">
    <citation type="submission" date="2024-08" db="EMBL/GenBank/DDBJ databases">
        <title>Gnathostoma spinigerum genome.</title>
        <authorList>
            <person name="Gonzalez-Bertolin B."/>
            <person name="Monzon S."/>
            <person name="Zaballos A."/>
            <person name="Jimenez P."/>
            <person name="Dekumyoy P."/>
            <person name="Varona S."/>
            <person name="Cuesta I."/>
            <person name="Sumanam S."/>
            <person name="Adisakwattana P."/>
            <person name="Gasser R.B."/>
            <person name="Hernandez-Gonzalez A."/>
            <person name="Young N.D."/>
            <person name="Perteguer M.J."/>
        </authorList>
    </citation>
    <scope>NUCLEOTIDE SEQUENCE [LARGE SCALE GENOMIC DNA]</scope>
    <source>
        <strain evidence="3">AL3</strain>
        <tissue evidence="3">Liver</tissue>
    </source>
</reference>
<evidence type="ECO:0000313" key="4">
    <source>
        <dbReference type="Proteomes" id="UP001608902"/>
    </source>
</evidence>
<sequence length="207" mass="24342">MQMLGKNLNDLRKRQRKRRFTIGTVSRVGHQCVTALKSLHDIGYIHRDVKPSNMCVGLNEDKRMIYMIDFGMSRRFRFNNGIVRRERWYAGFRGTMRYVSVTVHERREQGPADDIWSLFYSMVEMIEGFLPWRDVTDGDEVALIKKNILFQELGKLVPQELSSIPSHLNTLRYNQLPDYSLLFDVLEASESFFETLVYSKILILCYS</sequence>
<evidence type="ECO:0000313" key="3">
    <source>
        <dbReference type="EMBL" id="MFH4975544.1"/>
    </source>
</evidence>
<keyword evidence="4" id="KW-1185">Reference proteome</keyword>
<dbReference type="InterPro" id="IPR008271">
    <property type="entry name" value="Ser/Thr_kinase_AS"/>
</dbReference>
<dbReference type="SUPFAM" id="SSF56112">
    <property type="entry name" value="Protein kinase-like (PK-like)"/>
    <property type="match status" value="1"/>
</dbReference>
<organism evidence="3 4">
    <name type="scientific">Gnathostoma spinigerum</name>
    <dbReference type="NCBI Taxonomy" id="75299"/>
    <lineage>
        <taxon>Eukaryota</taxon>
        <taxon>Metazoa</taxon>
        <taxon>Ecdysozoa</taxon>
        <taxon>Nematoda</taxon>
        <taxon>Chromadorea</taxon>
        <taxon>Rhabditida</taxon>
        <taxon>Spirurina</taxon>
        <taxon>Gnathostomatomorpha</taxon>
        <taxon>Gnathostomatoidea</taxon>
        <taxon>Gnathostomatidae</taxon>
        <taxon>Gnathostoma</taxon>
    </lineage>
</organism>
<dbReference type="Proteomes" id="UP001608902">
    <property type="component" value="Unassembled WGS sequence"/>
</dbReference>
<dbReference type="GO" id="GO:0004674">
    <property type="term" value="F:protein serine/threonine kinase activity"/>
    <property type="evidence" value="ECO:0007669"/>
    <property type="project" value="UniProtKB-EC"/>
</dbReference>